<name>U1MPM0_9MICO</name>
<feature type="transmembrane region" description="Helical" evidence="1">
    <location>
        <begin position="88"/>
        <end position="108"/>
    </location>
</feature>
<reference evidence="2 3" key="1">
    <citation type="journal article" date="2013" name="Genome Announc.">
        <title>First draft genome sequence from a member of the genus agrococcus, isolated from modern microbialites.</title>
        <authorList>
            <person name="White R.A.III."/>
            <person name="Grassa C.J."/>
            <person name="Suttle C.A."/>
        </authorList>
    </citation>
    <scope>NUCLEOTIDE SEQUENCE [LARGE SCALE GENOMIC DNA]</scope>
    <source>
        <strain evidence="2 3">RW1</strain>
    </source>
</reference>
<keyword evidence="1" id="KW-0472">Membrane</keyword>
<comment type="caution">
    <text evidence="2">The sequence shown here is derived from an EMBL/GenBank/DDBJ whole genome shotgun (WGS) entry which is preliminary data.</text>
</comment>
<organism evidence="2 3">
    <name type="scientific">Agrococcus pavilionensis RW1</name>
    <dbReference type="NCBI Taxonomy" id="1330458"/>
    <lineage>
        <taxon>Bacteria</taxon>
        <taxon>Bacillati</taxon>
        <taxon>Actinomycetota</taxon>
        <taxon>Actinomycetes</taxon>
        <taxon>Micrococcales</taxon>
        <taxon>Microbacteriaceae</taxon>
        <taxon>Agrococcus</taxon>
    </lineage>
</organism>
<evidence type="ECO:0000313" key="3">
    <source>
        <dbReference type="Proteomes" id="UP000016462"/>
    </source>
</evidence>
<protein>
    <submittedName>
        <fullName evidence="2">Uncharacterized protein</fullName>
    </submittedName>
</protein>
<dbReference type="AlphaFoldDB" id="U1MPM0"/>
<feature type="transmembrane region" description="Helical" evidence="1">
    <location>
        <begin position="161"/>
        <end position="182"/>
    </location>
</feature>
<accession>U1MPM0</accession>
<keyword evidence="1" id="KW-0812">Transmembrane</keyword>
<feature type="transmembrane region" description="Helical" evidence="1">
    <location>
        <begin position="188"/>
        <end position="206"/>
    </location>
</feature>
<evidence type="ECO:0000256" key="1">
    <source>
        <dbReference type="SAM" id="Phobius"/>
    </source>
</evidence>
<gene>
    <name evidence="2" type="ORF">L332_05115</name>
</gene>
<dbReference type="EMBL" id="ASHR01000028">
    <property type="protein sequence ID" value="ERG63851.1"/>
    <property type="molecule type" value="Genomic_DNA"/>
</dbReference>
<sequence length="226" mass="23439">MAARVVALWTLAIGFGASVLVGLSPTSWLQARLRYACAFEAEEWVCDGNAALLAAGASSLVLSTLALGGIALIVRATWDRVRLRAERFGWIALIAVLPTLILCAVLLLDAATHEPADVGIDDSRLAMWIESAMIPALATAVAGVLAGSGLRMRARGRPRRVAFVTILPAFALLLVAAVISFLGTLPTGIVAASAIGAGWYLAAAAWPGAPKQIVGDVDPGRSRSTS</sequence>
<feature type="transmembrane region" description="Helical" evidence="1">
    <location>
        <begin position="50"/>
        <end position="76"/>
    </location>
</feature>
<proteinExistence type="predicted"/>
<keyword evidence="3" id="KW-1185">Reference proteome</keyword>
<feature type="transmembrane region" description="Helical" evidence="1">
    <location>
        <begin position="128"/>
        <end position="149"/>
    </location>
</feature>
<keyword evidence="1" id="KW-1133">Transmembrane helix</keyword>
<dbReference type="Proteomes" id="UP000016462">
    <property type="component" value="Unassembled WGS sequence"/>
</dbReference>
<evidence type="ECO:0000313" key="2">
    <source>
        <dbReference type="EMBL" id="ERG63851.1"/>
    </source>
</evidence>